<dbReference type="InterPro" id="IPR029062">
    <property type="entry name" value="Class_I_gatase-like"/>
</dbReference>
<name>A0A419EYD1_9BACT</name>
<dbReference type="AlphaFoldDB" id="A0A419EYD1"/>
<dbReference type="GO" id="GO:0033969">
    <property type="term" value="F:gamma-glutamyl-gamma-aminobutyrate hydrolase activity"/>
    <property type="evidence" value="ECO:0007669"/>
    <property type="project" value="TreeGrafter"/>
</dbReference>
<proteinExistence type="predicted"/>
<dbReference type="SUPFAM" id="SSF52317">
    <property type="entry name" value="Class I glutamine amidotransferase-like"/>
    <property type="match status" value="1"/>
</dbReference>
<dbReference type="Pfam" id="PF07722">
    <property type="entry name" value="Peptidase_C26"/>
    <property type="match status" value="1"/>
</dbReference>
<dbReference type="EMBL" id="QZKI01000075">
    <property type="protein sequence ID" value="RJP70042.1"/>
    <property type="molecule type" value="Genomic_DNA"/>
</dbReference>
<protein>
    <submittedName>
        <fullName evidence="1">Uncharacterized protein</fullName>
    </submittedName>
</protein>
<reference evidence="1 2" key="1">
    <citation type="journal article" date="2017" name="ISME J.">
        <title>Energy and carbon metabolisms in a deep terrestrial subsurface fluid microbial community.</title>
        <authorList>
            <person name="Momper L."/>
            <person name="Jungbluth S.P."/>
            <person name="Lee M.D."/>
            <person name="Amend J.P."/>
        </authorList>
    </citation>
    <scope>NUCLEOTIDE SEQUENCE [LARGE SCALE GENOMIC DNA]</scope>
    <source>
        <strain evidence="1">SURF_17</strain>
    </source>
</reference>
<accession>A0A419EYD1</accession>
<dbReference type="GO" id="GO:0005829">
    <property type="term" value="C:cytosol"/>
    <property type="evidence" value="ECO:0007669"/>
    <property type="project" value="TreeGrafter"/>
</dbReference>
<gene>
    <name evidence="1" type="ORF">C4532_09850</name>
</gene>
<dbReference type="PROSITE" id="PS51273">
    <property type="entry name" value="GATASE_TYPE_1"/>
    <property type="match status" value="1"/>
</dbReference>
<dbReference type="InterPro" id="IPR011697">
    <property type="entry name" value="Peptidase_C26"/>
</dbReference>
<dbReference type="PANTHER" id="PTHR43235">
    <property type="entry name" value="GLUTAMINE AMIDOTRANSFERASE PB2B2.05-RELATED"/>
    <property type="match status" value="1"/>
</dbReference>
<evidence type="ECO:0000313" key="1">
    <source>
        <dbReference type="EMBL" id="RJP70042.1"/>
    </source>
</evidence>
<evidence type="ECO:0000313" key="2">
    <source>
        <dbReference type="Proteomes" id="UP000285961"/>
    </source>
</evidence>
<organism evidence="1 2">
    <name type="scientific">Candidatus Abyssobacteria bacterium SURF_17</name>
    <dbReference type="NCBI Taxonomy" id="2093361"/>
    <lineage>
        <taxon>Bacteria</taxon>
        <taxon>Pseudomonadati</taxon>
        <taxon>Candidatus Hydrogenedentota</taxon>
        <taxon>Candidatus Abyssobacteria</taxon>
    </lineage>
</organism>
<dbReference type="PANTHER" id="PTHR43235:SF1">
    <property type="entry name" value="GLUTAMINE AMIDOTRANSFERASE PB2B2.05-RELATED"/>
    <property type="match status" value="1"/>
</dbReference>
<dbReference type="GO" id="GO:0006598">
    <property type="term" value="P:polyamine catabolic process"/>
    <property type="evidence" value="ECO:0007669"/>
    <property type="project" value="TreeGrafter"/>
</dbReference>
<sequence length="237" mass="26228">MLCRVAISMRVVETTAYQEPRDALSQNWFGFLKSCGIMPILVPNVAENAISYLEGIEVRGVILTGGNNVCPATYGGDSSAPISDAFPGRDETEAILIDWAISSRLPLLGTCRGMQMLNAHFGGTILTDLESQVPGVGNHVACEHKVQVTMSRMVKRFGFEELVTNSYHKQGLTERELAEPLEHWAVTPEGGVIEAVMHRERPLVGIQWHPERPNRAAEFDRALLRCLFLDGDLFGHR</sequence>
<dbReference type="Proteomes" id="UP000285961">
    <property type="component" value="Unassembled WGS sequence"/>
</dbReference>
<comment type="caution">
    <text evidence="1">The sequence shown here is derived from an EMBL/GenBank/DDBJ whole genome shotgun (WGS) entry which is preliminary data.</text>
</comment>
<dbReference type="Gene3D" id="3.40.50.880">
    <property type="match status" value="1"/>
</dbReference>
<dbReference type="InterPro" id="IPR044668">
    <property type="entry name" value="PuuD-like"/>
</dbReference>